<evidence type="ECO:0000259" key="1">
    <source>
        <dbReference type="Pfam" id="PF14771"/>
    </source>
</evidence>
<evidence type="ECO:0000313" key="2">
    <source>
        <dbReference type="EMBL" id="KAK7114434.1"/>
    </source>
</evidence>
<dbReference type="EMBL" id="JBAMIC010000001">
    <property type="protein sequence ID" value="KAK7114434.1"/>
    <property type="molecule type" value="Genomic_DNA"/>
</dbReference>
<proteinExistence type="predicted"/>
<name>A0AAN9BZC2_9CAEN</name>
<dbReference type="PANTHER" id="PTHR14880:SF2">
    <property type="entry name" value="PROLINE AND SERINE-RICH PROTEIN 1"/>
    <property type="match status" value="1"/>
</dbReference>
<keyword evidence="3" id="KW-1185">Reference proteome</keyword>
<sequence>MAKESQPDDLFQPLLARIQQETDSPDKKLQLLYSSRGYFDAPQASEILHALSRPEDKIKAIKMLEARLCRMNCRDARLVLTAFNIQNDRLVALDSVKRVLTDYQTVVGEEYLLMTFPFECDKRAALNIIRTVRSDVADKIGAGGHQGYAAMGGLFSQARPLLPHMYGSLQEQALHMPGHGKIEVPPTAKPSVVPSIYTGHPSYAYPVDKSYIEDRGYPGTVGFPAKVVGPSHYPGGAPSLGNHGGAPAPTGFPRLDSRGFAY</sequence>
<dbReference type="InterPro" id="IPR028011">
    <property type="entry name" value="DUF4476"/>
</dbReference>
<protein>
    <recommendedName>
        <fullName evidence="1">DUF4476 domain-containing protein</fullName>
    </recommendedName>
</protein>
<organism evidence="2 3">
    <name type="scientific">Littorina saxatilis</name>
    <dbReference type="NCBI Taxonomy" id="31220"/>
    <lineage>
        <taxon>Eukaryota</taxon>
        <taxon>Metazoa</taxon>
        <taxon>Spiralia</taxon>
        <taxon>Lophotrochozoa</taxon>
        <taxon>Mollusca</taxon>
        <taxon>Gastropoda</taxon>
        <taxon>Caenogastropoda</taxon>
        <taxon>Littorinimorpha</taxon>
        <taxon>Littorinoidea</taxon>
        <taxon>Littorinidae</taxon>
        <taxon>Littorina</taxon>
    </lineage>
</organism>
<reference evidence="2 3" key="1">
    <citation type="submission" date="2024-02" db="EMBL/GenBank/DDBJ databases">
        <title>Chromosome-scale genome assembly of the rough periwinkle Littorina saxatilis.</title>
        <authorList>
            <person name="De Jode A."/>
            <person name="Faria R."/>
            <person name="Formenti G."/>
            <person name="Sims Y."/>
            <person name="Smith T.P."/>
            <person name="Tracey A."/>
            <person name="Wood J.M.D."/>
            <person name="Zagrodzka Z.B."/>
            <person name="Johannesson K."/>
            <person name="Butlin R.K."/>
            <person name="Leder E.H."/>
        </authorList>
    </citation>
    <scope>NUCLEOTIDE SEQUENCE [LARGE SCALE GENOMIC DNA]</scope>
    <source>
        <strain evidence="2">Snail1</strain>
        <tissue evidence="2">Muscle</tissue>
    </source>
</reference>
<accession>A0AAN9BZC2</accession>
<dbReference type="Pfam" id="PF14771">
    <property type="entry name" value="DUF4476"/>
    <property type="match status" value="1"/>
</dbReference>
<dbReference type="InterPro" id="IPR042616">
    <property type="entry name" value="PROSER1"/>
</dbReference>
<gene>
    <name evidence="2" type="ORF">V1264_000495</name>
</gene>
<dbReference type="PANTHER" id="PTHR14880">
    <property type="entry name" value="PROLINE AND SERINE-RICH PROTEIN 1"/>
    <property type="match status" value="1"/>
</dbReference>
<evidence type="ECO:0000313" key="3">
    <source>
        <dbReference type="Proteomes" id="UP001374579"/>
    </source>
</evidence>
<dbReference type="Proteomes" id="UP001374579">
    <property type="component" value="Unassembled WGS sequence"/>
</dbReference>
<comment type="caution">
    <text evidence="2">The sequence shown here is derived from an EMBL/GenBank/DDBJ whole genome shotgun (WGS) entry which is preliminary data.</text>
</comment>
<feature type="domain" description="DUF4476" evidence="1">
    <location>
        <begin position="41"/>
        <end position="128"/>
    </location>
</feature>
<dbReference type="AlphaFoldDB" id="A0AAN9BZC2"/>